<keyword evidence="2" id="KW-1185">Reference proteome</keyword>
<organism evidence="1 2">
    <name type="scientific">Acacia crassicarpa</name>
    <name type="common">northern wattle</name>
    <dbReference type="NCBI Taxonomy" id="499986"/>
    <lineage>
        <taxon>Eukaryota</taxon>
        <taxon>Viridiplantae</taxon>
        <taxon>Streptophyta</taxon>
        <taxon>Embryophyta</taxon>
        <taxon>Tracheophyta</taxon>
        <taxon>Spermatophyta</taxon>
        <taxon>Magnoliopsida</taxon>
        <taxon>eudicotyledons</taxon>
        <taxon>Gunneridae</taxon>
        <taxon>Pentapetalae</taxon>
        <taxon>rosids</taxon>
        <taxon>fabids</taxon>
        <taxon>Fabales</taxon>
        <taxon>Fabaceae</taxon>
        <taxon>Caesalpinioideae</taxon>
        <taxon>mimosoid clade</taxon>
        <taxon>Acacieae</taxon>
        <taxon>Acacia</taxon>
    </lineage>
</organism>
<name>A0AAE1M984_9FABA</name>
<comment type="caution">
    <text evidence="1">The sequence shown here is derived from an EMBL/GenBank/DDBJ whole genome shotgun (WGS) entry which is preliminary data.</text>
</comment>
<dbReference type="PANTHER" id="PTHR35302:SF1">
    <property type="entry name" value="PROTEIN COFACTOR ASSEMBLY OF COMPLEX C SUBUNIT B CCB1, CHLOROPLASTIC"/>
    <property type="match status" value="1"/>
</dbReference>
<dbReference type="PANTHER" id="PTHR35302">
    <property type="match status" value="1"/>
</dbReference>
<sequence length="69" mass="7884">MNAVIMEIGAYYWSQASRKEQIKVKMIVADDGTLSEIIVQGDDQQVEHMRKELQLNEKGMVYATLHTLS</sequence>
<reference evidence="1" key="1">
    <citation type="submission" date="2023-10" db="EMBL/GenBank/DDBJ databases">
        <title>Chromosome-level genome of the transformable northern wattle, Acacia crassicarpa.</title>
        <authorList>
            <person name="Massaro I."/>
            <person name="Sinha N.R."/>
            <person name="Poethig S."/>
            <person name="Leichty A.R."/>
        </authorList>
    </citation>
    <scope>NUCLEOTIDE SEQUENCE</scope>
    <source>
        <strain evidence="1">Acra3RX</strain>
        <tissue evidence="1">Leaf</tissue>
    </source>
</reference>
<protein>
    <submittedName>
        <fullName evidence="1">Uncharacterized protein</fullName>
    </submittedName>
</protein>
<accession>A0AAE1M984</accession>
<dbReference type="InterPro" id="IPR021919">
    <property type="entry name" value="CCB1"/>
</dbReference>
<dbReference type="Proteomes" id="UP001293593">
    <property type="component" value="Unassembled WGS sequence"/>
</dbReference>
<dbReference type="AlphaFoldDB" id="A0AAE1M984"/>
<gene>
    <name evidence="1" type="ORF">QN277_009561</name>
</gene>
<proteinExistence type="predicted"/>
<dbReference type="EMBL" id="JAWXYG010000014">
    <property type="protein sequence ID" value="KAK4254138.1"/>
    <property type="molecule type" value="Genomic_DNA"/>
</dbReference>
<dbReference type="Pfam" id="PF12046">
    <property type="entry name" value="CCB1"/>
    <property type="match status" value="1"/>
</dbReference>
<evidence type="ECO:0000313" key="2">
    <source>
        <dbReference type="Proteomes" id="UP001293593"/>
    </source>
</evidence>
<evidence type="ECO:0000313" key="1">
    <source>
        <dbReference type="EMBL" id="KAK4254138.1"/>
    </source>
</evidence>